<evidence type="ECO:0000313" key="1">
    <source>
        <dbReference type="EMBL" id="KAF1991311.1"/>
    </source>
</evidence>
<name>A0A6G1HDL6_9PEZI</name>
<accession>A0A6G1HDL6</accession>
<evidence type="ECO:0000313" key="2">
    <source>
        <dbReference type="Proteomes" id="UP000800041"/>
    </source>
</evidence>
<reference evidence="1" key="1">
    <citation type="journal article" date="2020" name="Stud. Mycol.">
        <title>101 Dothideomycetes genomes: a test case for predicting lifestyles and emergence of pathogens.</title>
        <authorList>
            <person name="Haridas S."/>
            <person name="Albert R."/>
            <person name="Binder M."/>
            <person name="Bloem J."/>
            <person name="Labutti K."/>
            <person name="Salamov A."/>
            <person name="Andreopoulos B."/>
            <person name="Baker S."/>
            <person name="Barry K."/>
            <person name="Bills G."/>
            <person name="Bluhm B."/>
            <person name="Cannon C."/>
            <person name="Castanera R."/>
            <person name="Culley D."/>
            <person name="Daum C."/>
            <person name="Ezra D."/>
            <person name="Gonzalez J."/>
            <person name="Henrissat B."/>
            <person name="Kuo A."/>
            <person name="Liang C."/>
            <person name="Lipzen A."/>
            <person name="Lutzoni F."/>
            <person name="Magnuson J."/>
            <person name="Mondo S."/>
            <person name="Nolan M."/>
            <person name="Ohm R."/>
            <person name="Pangilinan J."/>
            <person name="Park H.-J."/>
            <person name="Ramirez L."/>
            <person name="Alfaro M."/>
            <person name="Sun H."/>
            <person name="Tritt A."/>
            <person name="Yoshinaga Y."/>
            <person name="Zwiers L.-H."/>
            <person name="Turgeon B."/>
            <person name="Goodwin S."/>
            <person name="Spatafora J."/>
            <person name="Crous P."/>
            <person name="Grigoriev I."/>
        </authorList>
    </citation>
    <scope>NUCLEOTIDE SEQUENCE</scope>
    <source>
        <strain evidence="1">CBS 113979</strain>
    </source>
</reference>
<gene>
    <name evidence="1" type="ORF">K402DRAFT_460017</name>
</gene>
<sequence length="204" mass="22536">MIGLSLRMDWARLDTLYGEKTGVDEHGKPGGSFERARCFSATAKTGIYGTAEFFGFYRDTNMIPGLKTKQNPDGGLYLAAKLFEQCWPCGDGINGVPCTGALVNSFLKGVVNEINADFGSLLPPVERMKRIYNAPSESPGYDETNPGPEELVDGRTSYFSWIDSGQPEMRNGRPPCPVYDIVLIGSPEHLHYEQYGAHYEQHDA</sequence>
<dbReference type="EMBL" id="ML977140">
    <property type="protein sequence ID" value="KAF1991311.1"/>
    <property type="molecule type" value="Genomic_DNA"/>
</dbReference>
<dbReference type="Proteomes" id="UP000800041">
    <property type="component" value="Unassembled WGS sequence"/>
</dbReference>
<feature type="non-terminal residue" evidence="1">
    <location>
        <position position="204"/>
    </location>
</feature>
<organism evidence="1 2">
    <name type="scientific">Aulographum hederae CBS 113979</name>
    <dbReference type="NCBI Taxonomy" id="1176131"/>
    <lineage>
        <taxon>Eukaryota</taxon>
        <taxon>Fungi</taxon>
        <taxon>Dikarya</taxon>
        <taxon>Ascomycota</taxon>
        <taxon>Pezizomycotina</taxon>
        <taxon>Dothideomycetes</taxon>
        <taxon>Pleosporomycetidae</taxon>
        <taxon>Aulographales</taxon>
        <taxon>Aulographaceae</taxon>
    </lineage>
</organism>
<protein>
    <submittedName>
        <fullName evidence="1">Uncharacterized protein</fullName>
    </submittedName>
</protein>
<proteinExistence type="predicted"/>
<dbReference type="AlphaFoldDB" id="A0A6G1HDL6"/>
<keyword evidence="2" id="KW-1185">Reference proteome</keyword>